<evidence type="ECO:0000259" key="11">
    <source>
        <dbReference type="Pfam" id="PF21687"/>
    </source>
</evidence>
<dbReference type="SUPFAM" id="SSF158544">
    <property type="entry name" value="GspK insert domain-like"/>
    <property type="match status" value="1"/>
</dbReference>
<dbReference type="Gene3D" id="1.10.40.60">
    <property type="entry name" value="EpsJ-like"/>
    <property type="match status" value="1"/>
</dbReference>
<dbReference type="GO" id="GO:0009306">
    <property type="term" value="P:protein secretion"/>
    <property type="evidence" value="ECO:0007669"/>
    <property type="project" value="InterPro"/>
</dbReference>
<dbReference type="InterPro" id="IPR038072">
    <property type="entry name" value="GspK_central_sf"/>
</dbReference>
<comment type="similarity">
    <text evidence="2">Belongs to the GSP K family.</text>
</comment>
<dbReference type="KEGG" id="lcre:Pla8534_71390"/>
<keyword evidence="4" id="KW-1003">Cell membrane</keyword>
<evidence type="ECO:0000256" key="4">
    <source>
        <dbReference type="ARBA" id="ARBA00022475"/>
    </source>
</evidence>
<evidence type="ECO:0000313" key="13">
    <source>
        <dbReference type="Proteomes" id="UP000317648"/>
    </source>
</evidence>
<protein>
    <submittedName>
        <fullName evidence="12">General secretion pathway protein K</fullName>
    </submittedName>
</protein>
<organism evidence="12 13">
    <name type="scientific">Lignipirellula cremea</name>
    <dbReference type="NCBI Taxonomy" id="2528010"/>
    <lineage>
        <taxon>Bacteria</taxon>
        <taxon>Pseudomonadati</taxon>
        <taxon>Planctomycetota</taxon>
        <taxon>Planctomycetia</taxon>
        <taxon>Pirellulales</taxon>
        <taxon>Pirellulaceae</taxon>
        <taxon>Lignipirellula</taxon>
    </lineage>
</organism>
<evidence type="ECO:0000256" key="9">
    <source>
        <dbReference type="ARBA" id="ARBA00023136"/>
    </source>
</evidence>
<keyword evidence="5" id="KW-0997">Cell inner membrane</keyword>
<dbReference type="PANTHER" id="PTHR38831">
    <property type="entry name" value="TYPE II SECRETION SYSTEM PROTEIN K"/>
    <property type="match status" value="1"/>
</dbReference>
<keyword evidence="9 10" id="KW-0472">Membrane</keyword>
<evidence type="ECO:0000256" key="1">
    <source>
        <dbReference type="ARBA" id="ARBA00004533"/>
    </source>
</evidence>
<evidence type="ECO:0000256" key="8">
    <source>
        <dbReference type="ARBA" id="ARBA00022989"/>
    </source>
</evidence>
<dbReference type="AlphaFoldDB" id="A0A518E555"/>
<gene>
    <name evidence="12" type="ORF">Pla8534_71390</name>
</gene>
<evidence type="ECO:0000256" key="2">
    <source>
        <dbReference type="ARBA" id="ARBA00007246"/>
    </source>
</evidence>
<accession>A0A518E555</accession>
<comment type="subcellular location">
    <subcellularLocation>
        <location evidence="1">Cell inner membrane</location>
    </subcellularLocation>
</comment>
<evidence type="ECO:0000256" key="6">
    <source>
        <dbReference type="ARBA" id="ARBA00022692"/>
    </source>
</evidence>
<feature type="transmembrane region" description="Helical" evidence="10">
    <location>
        <begin position="39"/>
        <end position="59"/>
    </location>
</feature>
<keyword evidence="8 10" id="KW-1133">Transmembrane helix</keyword>
<evidence type="ECO:0000256" key="10">
    <source>
        <dbReference type="SAM" id="Phobius"/>
    </source>
</evidence>
<evidence type="ECO:0000313" key="12">
    <source>
        <dbReference type="EMBL" id="QDU99226.1"/>
    </source>
</evidence>
<evidence type="ECO:0000256" key="3">
    <source>
        <dbReference type="ARBA" id="ARBA00022448"/>
    </source>
</evidence>
<dbReference type="InterPro" id="IPR049031">
    <property type="entry name" value="T2SSK_SAM-like_1st"/>
</dbReference>
<proteinExistence type="inferred from homology"/>
<reference evidence="12 13" key="1">
    <citation type="submission" date="2019-02" db="EMBL/GenBank/DDBJ databases">
        <title>Deep-cultivation of Planctomycetes and their phenomic and genomic characterization uncovers novel biology.</title>
        <authorList>
            <person name="Wiegand S."/>
            <person name="Jogler M."/>
            <person name="Boedeker C."/>
            <person name="Pinto D."/>
            <person name="Vollmers J."/>
            <person name="Rivas-Marin E."/>
            <person name="Kohn T."/>
            <person name="Peeters S.H."/>
            <person name="Heuer A."/>
            <person name="Rast P."/>
            <person name="Oberbeckmann S."/>
            <person name="Bunk B."/>
            <person name="Jeske O."/>
            <person name="Meyerdierks A."/>
            <person name="Storesund J.E."/>
            <person name="Kallscheuer N."/>
            <person name="Luecker S."/>
            <person name="Lage O.M."/>
            <person name="Pohl T."/>
            <person name="Merkel B.J."/>
            <person name="Hornburger P."/>
            <person name="Mueller R.-W."/>
            <person name="Bruemmer F."/>
            <person name="Labrenz M."/>
            <person name="Spormann A.M."/>
            <person name="Op den Camp H."/>
            <person name="Overmann J."/>
            <person name="Amann R."/>
            <person name="Jetten M.S.M."/>
            <person name="Mascher T."/>
            <person name="Medema M.H."/>
            <person name="Devos D.P."/>
            <person name="Kaster A.-K."/>
            <person name="Ovreas L."/>
            <person name="Rohde M."/>
            <person name="Galperin M.Y."/>
            <person name="Jogler C."/>
        </authorList>
    </citation>
    <scope>NUCLEOTIDE SEQUENCE [LARGE SCALE GENOMIC DNA]</scope>
    <source>
        <strain evidence="12 13">Pla85_3_4</strain>
    </source>
</reference>
<keyword evidence="6 10" id="KW-0812">Transmembrane</keyword>
<dbReference type="EMBL" id="CP036433">
    <property type="protein sequence ID" value="QDU99226.1"/>
    <property type="molecule type" value="Genomic_DNA"/>
</dbReference>
<feature type="domain" description="T2SS protein K first SAM-like" evidence="11">
    <location>
        <begin position="155"/>
        <end position="241"/>
    </location>
</feature>
<dbReference type="Pfam" id="PF21687">
    <property type="entry name" value="T2SSK_1st"/>
    <property type="match status" value="1"/>
</dbReference>
<evidence type="ECO:0000256" key="7">
    <source>
        <dbReference type="ARBA" id="ARBA00022927"/>
    </source>
</evidence>
<keyword evidence="13" id="KW-1185">Reference proteome</keyword>
<keyword evidence="7" id="KW-0653">Protein transport</keyword>
<dbReference type="InterPro" id="IPR005628">
    <property type="entry name" value="GspK"/>
</dbReference>
<evidence type="ECO:0000256" key="5">
    <source>
        <dbReference type="ARBA" id="ARBA00022519"/>
    </source>
</evidence>
<name>A0A518E555_9BACT</name>
<dbReference type="Proteomes" id="UP000317648">
    <property type="component" value="Chromosome"/>
</dbReference>
<dbReference type="PANTHER" id="PTHR38831:SF2">
    <property type="entry name" value="TYPE II SECRETION SYSTEM PROTEIN K"/>
    <property type="match status" value="1"/>
</dbReference>
<dbReference type="OrthoDB" id="260436at2"/>
<dbReference type="GO" id="GO:0005886">
    <property type="term" value="C:plasma membrane"/>
    <property type="evidence" value="ECO:0007669"/>
    <property type="project" value="UniProtKB-SubCell"/>
</dbReference>
<keyword evidence="3" id="KW-0813">Transport</keyword>
<sequence length="544" mass="59006">MICRLRKSSVPWRAASRAVTRLVLASAAFRQANRSRRGMVLVIVLVTVMFLSLAAYSFAQFMLAQYEAADLTGRQIQARQLVDSGVEAIRLFLVQDETGQRDAGGVYDNPESFRGVLVLDSPDPAARGNFTVLAPTVNDLGQFDGLRFGLEDESARLNLNALLLADEQQENGGRDLLMGLPAMTQDTADAIMDWLDDDDEVREFGAELDHYSSLDPPYQPKNGPLATVEELLLVRGVTPQLLFGADVNRNGLVDPQEQGLAIPGDPGDGSLARGWSAYLTLYSLEKNQNEAGQPRIFVNGTDMAALFAELEQAFDVNTATFIVAFRQNGSYSGSQPASGQAAGTLDLTKEGKYPITQLLDLVGKRVRVKFDGDEDSSVLESPFAPGLAMTAWLPTLMDNATVNPEPTIPGRVNINQAPRAVLLGIPGMPDDLVDKIVSARAQFDPLDDSPNHRHETWLLTDGLLVNEVGEPDLATMKTLQPFLCAGGDVRRAQVIGYFQDGTASARVEVVLDGSGGIPRVLLWRDLTRLGRGHALETLGVEVDD</sequence>